<feature type="coiled-coil region" evidence="2">
    <location>
        <begin position="105"/>
        <end position="142"/>
    </location>
</feature>
<feature type="coiled-coil region" evidence="2">
    <location>
        <begin position="205"/>
        <end position="232"/>
    </location>
</feature>
<gene>
    <name evidence="5" type="primary">LOC105898122</name>
</gene>
<dbReference type="PANTHER" id="PTHR21683:SF2">
    <property type="entry name" value="COILED-COIL DOMAIN-CONTAINING PROTEIN 42 LIKE-2-LIKE"/>
    <property type="match status" value="1"/>
</dbReference>
<dbReference type="RefSeq" id="XP_031423027.2">
    <property type="nucleotide sequence ID" value="XM_031567167.2"/>
</dbReference>
<dbReference type="KEGG" id="char:105898122"/>
<dbReference type="InterPro" id="IPR051147">
    <property type="entry name" value="CFAP_domain-containing"/>
</dbReference>
<evidence type="ECO:0000313" key="4">
    <source>
        <dbReference type="Proteomes" id="UP000515152"/>
    </source>
</evidence>
<dbReference type="GeneID" id="105898122"/>
<proteinExistence type="predicted"/>
<protein>
    <submittedName>
        <fullName evidence="5">Coiled-coil domain-containing protein 42-like</fullName>
    </submittedName>
</protein>
<dbReference type="OrthoDB" id="10264298at2759"/>
<evidence type="ECO:0000259" key="3">
    <source>
        <dbReference type="Pfam" id="PF13863"/>
    </source>
</evidence>
<name>A0A6P8FIJ2_CLUHA</name>
<accession>A0A6P8FIJ2</accession>
<dbReference type="GO" id="GO:0005856">
    <property type="term" value="C:cytoskeleton"/>
    <property type="evidence" value="ECO:0007669"/>
    <property type="project" value="UniProtKB-ARBA"/>
</dbReference>
<organism evidence="4 5">
    <name type="scientific">Clupea harengus</name>
    <name type="common">Atlantic herring</name>
    <dbReference type="NCBI Taxonomy" id="7950"/>
    <lineage>
        <taxon>Eukaryota</taxon>
        <taxon>Metazoa</taxon>
        <taxon>Chordata</taxon>
        <taxon>Craniata</taxon>
        <taxon>Vertebrata</taxon>
        <taxon>Euteleostomi</taxon>
        <taxon>Actinopterygii</taxon>
        <taxon>Neopterygii</taxon>
        <taxon>Teleostei</taxon>
        <taxon>Clupei</taxon>
        <taxon>Clupeiformes</taxon>
        <taxon>Clupeoidei</taxon>
        <taxon>Clupeidae</taxon>
        <taxon>Clupea</taxon>
    </lineage>
</organism>
<dbReference type="Proteomes" id="UP000515152">
    <property type="component" value="Chromosome 5"/>
</dbReference>
<evidence type="ECO:0000313" key="5">
    <source>
        <dbReference type="RefSeq" id="XP_031423027.2"/>
    </source>
</evidence>
<evidence type="ECO:0000256" key="1">
    <source>
        <dbReference type="ARBA" id="ARBA00023054"/>
    </source>
</evidence>
<dbReference type="AlphaFoldDB" id="A0A6P8FIJ2"/>
<keyword evidence="1 2" id="KW-0175">Coiled coil</keyword>
<dbReference type="Pfam" id="PF13863">
    <property type="entry name" value="DUF4200"/>
    <property type="match status" value="1"/>
</dbReference>
<reference evidence="5" key="1">
    <citation type="submission" date="2025-08" db="UniProtKB">
        <authorList>
            <consortium name="RefSeq"/>
        </authorList>
    </citation>
    <scope>IDENTIFICATION</scope>
</reference>
<keyword evidence="4" id="KW-1185">Reference proteome</keyword>
<feature type="domain" description="DUF4200" evidence="3">
    <location>
        <begin position="41"/>
        <end position="158"/>
    </location>
</feature>
<dbReference type="InterPro" id="IPR025252">
    <property type="entry name" value="DUF4200"/>
</dbReference>
<sequence length="314" mass="36503">MDSNSKANVLAEDFNVYFKDNLQNQLFQKQSEKFLAPATRLLKKKQEEHDVNKALRAVKYDFNNTVVNQRLRKEEIRGKEKDIKTHLAKFDQFLKENEMKRVRAKKKAERERKLTQQKSAELRTLEGELLALTQERERLASLAEKNEIYPDYLLRVVKLCKQFEEPRQVMARFDTLVQTREDLLQSSRVGEALVNNALAQLAQYIEHTNDRIIHYNNQLAKLQTELDTISSQAMLWDSRWAHIQNTAAKKTLLLGTVKIATLNLFVATLGKEKDHQGVSPEDTLQQLSKIQSFLLNLIGIMEVVSKQDHKELRC</sequence>
<evidence type="ECO:0000256" key="2">
    <source>
        <dbReference type="SAM" id="Coils"/>
    </source>
</evidence>
<dbReference type="PANTHER" id="PTHR21683">
    <property type="entry name" value="COILED-COIL DOMAIN-CONTAINING PROTEIN 42 LIKE-2-LIKE-RELATED"/>
    <property type="match status" value="1"/>
</dbReference>